<dbReference type="GO" id="GO:0051301">
    <property type="term" value="P:cell division"/>
    <property type="evidence" value="ECO:0007669"/>
    <property type="project" value="UniProtKB-KW"/>
</dbReference>
<comment type="caution">
    <text evidence="9">The sequence shown here is derived from an EMBL/GenBank/DDBJ whole genome shotgun (WGS) entry which is preliminary data.</text>
</comment>
<dbReference type="InterPro" id="IPR004367">
    <property type="entry name" value="Cyclin_C-dom"/>
</dbReference>
<dbReference type="Gene3D" id="1.10.472.10">
    <property type="entry name" value="Cyclin-like"/>
    <property type="match status" value="2"/>
</dbReference>
<sequence length="478" mass="53858">MKKLPVSFINSYTLSLPTSHYPLPAAANTSGDFSDRFPATLHPKPWQQNEPPPIAMSVSYSNCFPDSYLLCGEDSSEILSGDSPECSSDLDSSPPSEEESIAGFIEDERNFVPGFDYLNRFQSRSLDASAREESVAWILKVTTSPHQYLFSSSFLIGHCIAFILRYCHARRIPNRTVLKCAARNCLQKTVQANYAFQPLTAYLSVNYMDRFLNSRPLPQTNGWPLQLLSVACLSLAAKMEEPLVPSLLDLQSHLCIKKRGTFLIKFLFTKIKNMDIMIKLYFLSCRLVASYVEGAKYIFEPRTIRRMELLVLGVLDWRLRSVTPFSFLDFFACKLDSTGTFTGFLISRATQIILSNIKEASFLAYWPSCIAAAAILHAANEIPNWSLVKPEHAESWCEGLRKEKIIGCYQLMQELVIDNNRRKPPKVLPQLRVTSRPLTRSSVSSFSASSSSPSSSLSCKRRKLNNCLWVDDDKGNSQ</sequence>
<dbReference type="SUPFAM" id="SSF47954">
    <property type="entry name" value="Cyclin-like"/>
    <property type="match status" value="2"/>
</dbReference>
<dbReference type="SMART" id="SM00385">
    <property type="entry name" value="CYCLIN"/>
    <property type="match status" value="1"/>
</dbReference>
<dbReference type="CDD" id="cd20543">
    <property type="entry name" value="CYCLIN_AtCycD-like_rpt1"/>
    <property type="match status" value="1"/>
</dbReference>
<comment type="subunit">
    <text evidence="1">Interacts with the CDC2 protein kinase to form a serine/threonine kinase holoenzyme complex also known as maturation promoting factor (MPF). The cyclin subunit imparts substrate specificity to the complex.</text>
</comment>
<evidence type="ECO:0000256" key="5">
    <source>
        <dbReference type="ARBA" id="ARBA00032263"/>
    </source>
</evidence>
<dbReference type="InterPro" id="IPR039361">
    <property type="entry name" value="Cyclin"/>
</dbReference>
<feature type="non-terminal residue" evidence="9">
    <location>
        <position position="1"/>
    </location>
</feature>
<protein>
    <recommendedName>
        <fullName evidence="5">B-like cyclin</fullName>
    </recommendedName>
</protein>
<evidence type="ECO:0000313" key="9">
    <source>
        <dbReference type="EMBL" id="RDX74064.1"/>
    </source>
</evidence>
<dbReference type="STRING" id="157652.A0A371F6Z3"/>
<dbReference type="Proteomes" id="UP000257109">
    <property type="component" value="Unassembled WGS sequence"/>
</dbReference>
<dbReference type="OrthoDB" id="5590282at2759"/>
<dbReference type="EMBL" id="QJKJ01010306">
    <property type="protein sequence ID" value="RDX74064.1"/>
    <property type="molecule type" value="Genomic_DNA"/>
</dbReference>
<evidence type="ECO:0000256" key="6">
    <source>
        <dbReference type="RuleBase" id="RU000383"/>
    </source>
</evidence>
<dbReference type="Pfam" id="PF00134">
    <property type="entry name" value="Cyclin_N"/>
    <property type="match status" value="1"/>
</dbReference>
<feature type="domain" description="Cyclin-like" evidence="7">
    <location>
        <begin position="185"/>
        <end position="313"/>
    </location>
</feature>
<dbReference type="InterPro" id="IPR013763">
    <property type="entry name" value="Cyclin-like_dom"/>
</dbReference>
<organism evidence="9 10">
    <name type="scientific">Mucuna pruriens</name>
    <name type="common">Velvet bean</name>
    <name type="synonym">Dolichos pruriens</name>
    <dbReference type="NCBI Taxonomy" id="157652"/>
    <lineage>
        <taxon>Eukaryota</taxon>
        <taxon>Viridiplantae</taxon>
        <taxon>Streptophyta</taxon>
        <taxon>Embryophyta</taxon>
        <taxon>Tracheophyta</taxon>
        <taxon>Spermatophyta</taxon>
        <taxon>Magnoliopsida</taxon>
        <taxon>eudicotyledons</taxon>
        <taxon>Gunneridae</taxon>
        <taxon>Pentapetalae</taxon>
        <taxon>rosids</taxon>
        <taxon>fabids</taxon>
        <taxon>Fabales</taxon>
        <taxon>Fabaceae</taxon>
        <taxon>Papilionoideae</taxon>
        <taxon>50 kb inversion clade</taxon>
        <taxon>NPAAA clade</taxon>
        <taxon>indigoferoid/millettioid clade</taxon>
        <taxon>Phaseoleae</taxon>
        <taxon>Mucuna</taxon>
    </lineage>
</organism>
<accession>A0A371F6Z3</accession>
<dbReference type="SMART" id="SM01332">
    <property type="entry name" value="Cyclin_C"/>
    <property type="match status" value="1"/>
</dbReference>
<keyword evidence="3 6" id="KW-0195">Cyclin</keyword>
<keyword evidence="4" id="KW-0131">Cell cycle</keyword>
<reference evidence="9" key="1">
    <citation type="submission" date="2018-05" db="EMBL/GenBank/DDBJ databases">
        <title>Draft genome of Mucuna pruriens seed.</title>
        <authorList>
            <person name="Nnadi N.E."/>
            <person name="Vos R."/>
            <person name="Hasami M.H."/>
            <person name="Devisetty U.K."/>
            <person name="Aguiy J.C."/>
        </authorList>
    </citation>
    <scope>NUCLEOTIDE SEQUENCE [LARGE SCALE GENOMIC DNA]</scope>
    <source>
        <strain evidence="9">JCA_2017</strain>
    </source>
</reference>
<keyword evidence="10" id="KW-1185">Reference proteome</keyword>
<proteinExistence type="inferred from homology"/>
<evidence type="ECO:0000256" key="1">
    <source>
        <dbReference type="ARBA" id="ARBA00011177"/>
    </source>
</evidence>
<dbReference type="Pfam" id="PF02984">
    <property type="entry name" value="Cyclin_C"/>
    <property type="match status" value="1"/>
</dbReference>
<dbReference type="InterPro" id="IPR006671">
    <property type="entry name" value="Cyclin_N"/>
</dbReference>
<evidence type="ECO:0000313" key="10">
    <source>
        <dbReference type="Proteomes" id="UP000257109"/>
    </source>
</evidence>
<evidence type="ECO:0000259" key="7">
    <source>
        <dbReference type="SMART" id="SM00385"/>
    </source>
</evidence>
<name>A0A371F6Z3_MUCPR</name>
<evidence type="ECO:0000256" key="3">
    <source>
        <dbReference type="ARBA" id="ARBA00023127"/>
    </source>
</evidence>
<dbReference type="CDD" id="cd20544">
    <property type="entry name" value="CYCLIN_AtCycD-like_rpt2"/>
    <property type="match status" value="1"/>
</dbReference>
<gene>
    <name evidence="9" type="primary">CYCD1-1</name>
    <name evidence="9" type="ORF">CR513_46229</name>
</gene>
<dbReference type="PANTHER" id="PTHR10177">
    <property type="entry name" value="CYCLINS"/>
    <property type="match status" value="1"/>
</dbReference>
<keyword evidence="2" id="KW-0132">Cell division</keyword>
<evidence type="ECO:0000259" key="8">
    <source>
        <dbReference type="SMART" id="SM01332"/>
    </source>
</evidence>
<dbReference type="AlphaFoldDB" id="A0A371F6Z3"/>
<comment type="similarity">
    <text evidence="6">Belongs to the cyclin family.</text>
</comment>
<evidence type="ECO:0000256" key="2">
    <source>
        <dbReference type="ARBA" id="ARBA00022618"/>
    </source>
</evidence>
<evidence type="ECO:0000256" key="4">
    <source>
        <dbReference type="ARBA" id="ARBA00023306"/>
    </source>
</evidence>
<dbReference type="InterPro" id="IPR036915">
    <property type="entry name" value="Cyclin-like_sf"/>
</dbReference>
<feature type="domain" description="Cyclin C-terminal" evidence="8">
    <location>
        <begin position="322"/>
        <end position="449"/>
    </location>
</feature>